<dbReference type="Pfam" id="PF08284">
    <property type="entry name" value="RVP_2"/>
    <property type="match status" value="1"/>
</dbReference>
<dbReference type="Proteomes" id="UP000189701">
    <property type="component" value="Unplaced"/>
</dbReference>
<dbReference type="AlphaFoldDB" id="A0A1U7W753"/>
<accession>A0A1U7W753</accession>
<reference evidence="1" key="1">
    <citation type="journal article" date="2013" name="Genome Biol.">
        <title>Reference genomes and transcriptomes of Nicotiana sylvestris and Nicotiana tomentosiformis.</title>
        <authorList>
            <person name="Sierro N."/>
            <person name="Battey J.N."/>
            <person name="Ouadi S."/>
            <person name="Bovet L."/>
            <person name="Goepfert S."/>
            <person name="Bakaher N."/>
            <person name="Peitsch M.C."/>
            <person name="Ivanov N.V."/>
        </authorList>
    </citation>
    <scope>NUCLEOTIDE SEQUENCE [LARGE SCALE GENOMIC DNA]</scope>
</reference>
<proteinExistence type="predicted"/>
<dbReference type="PANTHER" id="PTHR24559">
    <property type="entry name" value="TRANSPOSON TY3-I GAG-POL POLYPROTEIN"/>
    <property type="match status" value="1"/>
</dbReference>
<organism evidence="1 2">
    <name type="scientific">Nicotiana sylvestris</name>
    <name type="common">Wood tobacco</name>
    <name type="synonym">South American tobacco</name>
    <dbReference type="NCBI Taxonomy" id="4096"/>
    <lineage>
        <taxon>Eukaryota</taxon>
        <taxon>Viridiplantae</taxon>
        <taxon>Streptophyta</taxon>
        <taxon>Embryophyta</taxon>
        <taxon>Tracheophyta</taxon>
        <taxon>Spermatophyta</taxon>
        <taxon>Magnoliopsida</taxon>
        <taxon>eudicotyledons</taxon>
        <taxon>Gunneridae</taxon>
        <taxon>Pentapetalae</taxon>
        <taxon>asterids</taxon>
        <taxon>lamiids</taxon>
        <taxon>Solanales</taxon>
        <taxon>Solanaceae</taxon>
        <taxon>Nicotianoideae</taxon>
        <taxon>Nicotianeae</taxon>
        <taxon>Nicotiana</taxon>
    </lineage>
</organism>
<dbReference type="eggNOG" id="KOG0017">
    <property type="taxonomic scope" value="Eukaryota"/>
</dbReference>
<dbReference type="SUPFAM" id="SSF56672">
    <property type="entry name" value="DNA/RNA polymerases"/>
    <property type="match status" value="1"/>
</dbReference>
<dbReference type="STRING" id="4096.A0A1U7W753"/>
<sequence>MSLPEEFLVECFLLGLRPDILASFKAHKLTQLDQVIDLAHIHEQRLIAKKVPARPAFSRTQPRLPMPDLTSSSLPVQPLQTTFSSTARLPIKRLTLTEMYHHRELGLFFNYDEKYSVTHRCKAGLHLLLLVEETDNVVVLPEPFVSDNVLVEELQCLEVQEHSAISYHALAGRTSPNSMCFVGHVNGSPVQVLLDGDNTHNFIQTRVTQFLQLQVESTPYFSVVVGSGQCLPYEGVCRQVSLTIQGSTLALDFHVLPLHGSDLVLGVSWLATLGPVITNYRARLFEFNYKGQRYSWRGDPPIELQPVQLHSLCRMAATHAISSFYRLELVTDAPLVSDAPPPEIAELLDSFSQVFQKPHGLPPTRPLDHAIHLLPGSKPVNVKPYRYPYFQKNIMEQLVGDILKEGIIRPSTSPFLSPVLLVQKKNGTWNFYVDYRALNAVTVHDRFLILTIDELFDELHGAQFFSKLDLLSGYHQIRVRLEDVGKTAFRTHEGHYDF</sequence>
<evidence type="ECO:0000313" key="1">
    <source>
        <dbReference type="Proteomes" id="UP000189701"/>
    </source>
</evidence>
<reference evidence="2" key="2">
    <citation type="submission" date="2025-08" db="UniProtKB">
        <authorList>
            <consortium name="RefSeq"/>
        </authorList>
    </citation>
    <scope>IDENTIFICATION</scope>
    <source>
        <tissue evidence="2">Leaf</tissue>
    </source>
</reference>
<name>A0A1U7W753_NICSY</name>
<dbReference type="CDD" id="cd00303">
    <property type="entry name" value="retropepsin_like"/>
    <property type="match status" value="1"/>
</dbReference>
<dbReference type="InterPro" id="IPR043502">
    <property type="entry name" value="DNA/RNA_pol_sf"/>
</dbReference>
<dbReference type="Gene3D" id="3.10.10.10">
    <property type="entry name" value="HIV Type 1 Reverse Transcriptase, subunit A, domain 1"/>
    <property type="match status" value="1"/>
</dbReference>
<dbReference type="RefSeq" id="XP_009773031.1">
    <property type="nucleotide sequence ID" value="XM_009774729.1"/>
</dbReference>
<gene>
    <name evidence="2" type="primary">LOC104223314</name>
</gene>
<dbReference type="Gene3D" id="2.40.70.10">
    <property type="entry name" value="Acid Proteases"/>
    <property type="match status" value="1"/>
</dbReference>
<dbReference type="InterPro" id="IPR021109">
    <property type="entry name" value="Peptidase_aspartic_dom_sf"/>
</dbReference>
<dbReference type="Gene3D" id="3.30.70.270">
    <property type="match status" value="1"/>
</dbReference>
<dbReference type="CDD" id="cd01647">
    <property type="entry name" value="RT_LTR"/>
    <property type="match status" value="1"/>
</dbReference>
<dbReference type="GeneID" id="104223314"/>
<dbReference type="KEGG" id="nsy:104223314"/>
<protein>
    <submittedName>
        <fullName evidence="2">Uncharacterized protein LOC104223314</fullName>
    </submittedName>
</protein>
<dbReference type="OrthoDB" id="1933597at2759"/>
<dbReference type="InterPro" id="IPR053134">
    <property type="entry name" value="RNA-dir_DNA_polymerase"/>
</dbReference>
<keyword evidence="1" id="KW-1185">Reference proteome</keyword>
<evidence type="ECO:0000313" key="2">
    <source>
        <dbReference type="RefSeq" id="XP_009773031.1"/>
    </source>
</evidence>
<dbReference type="InterPro" id="IPR043128">
    <property type="entry name" value="Rev_trsase/Diguanyl_cyclase"/>
</dbReference>
<dbReference type="PANTHER" id="PTHR24559:SF434">
    <property type="entry name" value="RNA-DIRECTED DNA POLYMERASE HOMOLOG"/>
    <property type="match status" value="1"/>
</dbReference>